<evidence type="ECO:0000256" key="1">
    <source>
        <dbReference type="SAM" id="Phobius"/>
    </source>
</evidence>
<evidence type="ECO:0000313" key="2">
    <source>
        <dbReference type="EMBL" id="CFX49216.1"/>
    </source>
</evidence>
<feature type="transmembrane region" description="Helical" evidence="1">
    <location>
        <begin position="6"/>
        <end position="25"/>
    </location>
</feature>
<protein>
    <submittedName>
        <fullName evidence="2">Sporulation stage III, protein AF</fullName>
    </submittedName>
</protein>
<dbReference type="AlphaFoldDB" id="A0A0E4GDH5"/>
<dbReference type="OrthoDB" id="1681124at2"/>
<keyword evidence="1" id="KW-1133">Transmembrane helix</keyword>
<sequence>MNVLYGMVRNLLVIIIISSFLELLVPEGRIKPFVRLAVGLFILIAILSPTLNLLSKNQDLKVNLWDYQMEEGIKQEVQEKGKNLNQQMMDTGENIIKDKIQGQISAVSNLVPGVHDVETQVQMEPSGDLKKVKITVRTTQPDRVNTVQGINVFSSTEEPIIEVDQKQIKNKITQVINNLYGLPSNDVEIEFEGG</sequence>
<keyword evidence="1" id="KW-0812">Transmembrane</keyword>
<reference evidence="2 3" key="1">
    <citation type="submission" date="2015-03" db="EMBL/GenBank/DDBJ databases">
        <authorList>
            <person name="Murphy D."/>
        </authorList>
    </citation>
    <scope>NUCLEOTIDE SEQUENCE [LARGE SCALE GENOMIC DNA]</scope>
    <source>
        <strain evidence="2 3">OL-4</strain>
    </source>
</reference>
<proteinExistence type="predicted"/>
<dbReference type="Pfam" id="PF09581">
    <property type="entry name" value="Spore_III_AF"/>
    <property type="match status" value="1"/>
</dbReference>
<accession>A0A0E4GDH5</accession>
<organism evidence="2 3">
    <name type="scientific">Syntrophomonas zehnderi OL-4</name>
    <dbReference type="NCBI Taxonomy" id="690567"/>
    <lineage>
        <taxon>Bacteria</taxon>
        <taxon>Bacillati</taxon>
        <taxon>Bacillota</taxon>
        <taxon>Clostridia</taxon>
        <taxon>Eubacteriales</taxon>
        <taxon>Syntrophomonadaceae</taxon>
        <taxon>Syntrophomonas</taxon>
    </lineage>
</organism>
<dbReference type="STRING" id="690567.1315"/>
<keyword evidence="1" id="KW-0472">Membrane</keyword>
<gene>
    <name evidence="2" type="ORF">1315</name>
</gene>
<dbReference type="InterPro" id="IPR014245">
    <property type="entry name" value="Spore_III_AF"/>
</dbReference>
<evidence type="ECO:0000313" key="3">
    <source>
        <dbReference type="Proteomes" id="UP000045545"/>
    </source>
</evidence>
<dbReference type="Proteomes" id="UP000045545">
    <property type="component" value="Unassembled WGS sequence"/>
</dbReference>
<dbReference type="EMBL" id="CGIH01000026">
    <property type="protein sequence ID" value="CFX49216.1"/>
    <property type="molecule type" value="Genomic_DNA"/>
</dbReference>
<keyword evidence="3" id="KW-1185">Reference proteome</keyword>
<name>A0A0E4GDH5_9FIRM</name>
<feature type="transmembrane region" description="Helical" evidence="1">
    <location>
        <begin position="32"/>
        <end position="54"/>
    </location>
</feature>